<dbReference type="GO" id="GO:0003882">
    <property type="term" value="F:CDP-diacylglycerol-serine O-phosphatidyltransferase activity"/>
    <property type="evidence" value="ECO:0007669"/>
    <property type="project" value="UniProtKB-EC"/>
</dbReference>
<dbReference type="Gene3D" id="1.20.120.1760">
    <property type="match status" value="1"/>
</dbReference>
<dbReference type="GO" id="GO:0016020">
    <property type="term" value="C:membrane"/>
    <property type="evidence" value="ECO:0007669"/>
    <property type="project" value="InterPro"/>
</dbReference>
<keyword evidence="19" id="KW-1185">Reference proteome</keyword>
<dbReference type="Proteomes" id="UP000239772">
    <property type="component" value="Unassembled WGS sequence"/>
</dbReference>
<feature type="transmembrane region" description="Helical" evidence="16">
    <location>
        <begin position="151"/>
        <end position="172"/>
    </location>
</feature>
<feature type="transmembrane region" description="Helical" evidence="16">
    <location>
        <begin position="91"/>
        <end position="110"/>
    </location>
</feature>
<dbReference type="EMBL" id="PVZS01000039">
    <property type="protein sequence ID" value="PSC02747.1"/>
    <property type="molecule type" value="Genomic_DNA"/>
</dbReference>
<sequence>MTDLFPPYNPGDEPRRRRFKPVPMRVLLPNLVTLLSLCSGLTAMRLAIEGDDKLDRAVIFILIAAVLDGLDGRLARLLKGTSRFGAELDSLADFVSFGVAPAMILYTYSLHNLPSFGWLVSLAFAMACALRLARFNVMIDDPMRPDWQKNFFVGIPAPAGALAGLLPVYIHLVGIERPAGFVVLEAIYALFVALMMVSRIPTYAGKTLGSRVPREWAIPLLLAIALFVTLLFIHTFQVLLVITLVYLGLIPLGVSKYRARERQDAKAKLAAQAPTPAEPAGEI</sequence>
<keyword evidence="12" id="KW-0594">Phospholipid biosynthesis</keyword>
<evidence type="ECO:0000256" key="6">
    <source>
        <dbReference type="ARBA" id="ARBA00022516"/>
    </source>
</evidence>
<dbReference type="OrthoDB" id="9777147at2"/>
<dbReference type="InterPro" id="IPR000462">
    <property type="entry name" value="CDP-OH_P_trans"/>
</dbReference>
<gene>
    <name evidence="18" type="primary">pssA</name>
    <name evidence="18" type="ORF">SLNSH_22460</name>
</gene>
<dbReference type="PANTHER" id="PTHR14269">
    <property type="entry name" value="CDP-DIACYLGLYCEROL--GLYCEROL-3-PHOSPHATE 3-PHOSPHATIDYLTRANSFERASE-RELATED"/>
    <property type="match status" value="1"/>
</dbReference>
<evidence type="ECO:0000256" key="1">
    <source>
        <dbReference type="ARBA" id="ARBA00000287"/>
    </source>
</evidence>
<evidence type="ECO:0000256" key="13">
    <source>
        <dbReference type="ARBA" id="ARBA00023264"/>
    </source>
</evidence>
<evidence type="ECO:0000259" key="17">
    <source>
        <dbReference type="Pfam" id="PF08009"/>
    </source>
</evidence>
<evidence type="ECO:0000256" key="10">
    <source>
        <dbReference type="ARBA" id="ARBA00023098"/>
    </source>
</evidence>
<dbReference type="InterPro" id="IPR048254">
    <property type="entry name" value="CDP_ALCOHOL_P_TRANSF_CS"/>
</dbReference>
<proteinExistence type="inferred from homology"/>
<dbReference type="GO" id="GO:0012505">
    <property type="term" value="C:endomembrane system"/>
    <property type="evidence" value="ECO:0007669"/>
    <property type="project" value="UniProtKB-SubCell"/>
</dbReference>
<evidence type="ECO:0000256" key="2">
    <source>
        <dbReference type="ARBA" id="ARBA00004127"/>
    </source>
</evidence>
<feature type="transmembrane region" description="Helical" evidence="16">
    <location>
        <begin position="54"/>
        <end position="70"/>
    </location>
</feature>
<dbReference type="AlphaFoldDB" id="A0A2T1HM75"/>
<dbReference type="Pfam" id="PF01066">
    <property type="entry name" value="CDP-OH_P_transf"/>
    <property type="match status" value="1"/>
</dbReference>
<dbReference type="GO" id="GO:0008654">
    <property type="term" value="P:phospholipid biosynthetic process"/>
    <property type="evidence" value="ECO:0007669"/>
    <property type="project" value="UniProtKB-KW"/>
</dbReference>
<keyword evidence="7 15" id="KW-0808">Transferase</keyword>
<evidence type="ECO:0000256" key="9">
    <source>
        <dbReference type="ARBA" id="ARBA00022989"/>
    </source>
</evidence>
<evidence type="ECO:0000256" key="4">
    <source>
        <dbReference type="ARBA" id="ARBA00013174"/>
    </source>
</evidence>
<dbReference type="PANTHER" id="PTHR14269:SF61">
    <property type="entry name" value="CDP-DIACYLGLYCEROL--SERINE O-PHOSPHATIDYLTRANSFERASE"/>
    <property type="match status" value="1"/>
</dbReference>
<keyword evidence="8 16" id="KW-0812">Transmembrane</keyword>
<dbReference type="RefSeq" id="WP_106340202.1">
    <property type="nucleotide sequence ID" value="NZ_PVZS01000039.1"/>
</dbReference>
<evidence type="ECO:0000256" key="14">
    <source>
        <dbReference type="ARBA" id="ARBA00032361"/>
    </source>
</evidence>
<evidence type="ECO:0000256" key="8">
    <source>
        <dbReference type="ARBA" id="ARBA00022692"/>
    </source>
</evidence>
<dbReference type="NCBIfam" id="TIGR00473">
    <property type="entry name" value="pssA"/>
    <property type="match status" value="1"/>
</dbReference>
<evidence type="ECO:0000256" key="3">
    <source>
        <dbReference type="ARBA" id="ARBA00010441"/>
    </source>
</evidence>
<evidence type="ECO:0000256" key="11">
    <source>
        <dbReference type="ARBA" id="ARBA00023136"/>
    </source>
</evidence>
<name>A0A2T1HM75_9HYPH</name>
<feature type="transmembrane region" description="Helical" evidence="16">
    <location>
        <begin position="216"/>
        <end position="233"/>
    </location>
</feature>
<evidence type="ECO:0000313" key="19">
    <source>
        <dbReference type="Proteomes" id="UP000239772"/>
    </source>
</evidence>
<keyword evidence="6" id="KW-0444">Lipid biosynthesis</keyword>
<comment type="similarity">
    <text evidence="3 15">Belongs to the CDP-alcohol phosphatidyltransferase class-I family.</text>
</comment>
<comment type="catalytic activity">
    <reaction evidence="1">
        <text>a CDP-1,2-diacyl-sn-glycerol + L-serine = a 1,2-diacyl-sn-glycero-3-phospho-L-serine + CMP + H(+)</text>
        <dbReference type="Rhea" id="RHEA:16913"/>
        <dbReference type="ChEBI" id="CHEBI:15378"/>
        <dbReference type="ChEBI" id="CHEBI:33384"/>
        <dbReference type="ChEBI" id="CHEBI:57262"/>
        <dbReference type="ChEBI" id="CHEBI:58332"/>
        <dbReference type="ChEBI" id="CHEBI:60377"/>
        <dbReference type="EC" id="2.7.8.8"/>
    </reaction>
</comment>
<evidence type="ECO:0000256" key="15">
    <source>
        <dbReference type="RuleBase" id="RU003750"/>
    </source>
</evidence>
<evidence type="ECO:0000256" key="16">
    <source>
        <dbReference type="SAM" id="Phobius"/>
    </source>
</evidence>
<keyword evidence="9 16" id="KW-1133">Transmembrane helix</keyword>
<protein>
    <recommendedName>
        <fullName evidence="5">CDP-diacylglycerol--serine O-phosphatidyltransferase</fullName>
        <ecNumber evidence="4">2.7.8.8</ecNumber>
    </recommendedName>
    <alternativeName>
        <fullName evidence="14">Phosphatidylserine synthase</fullName>
    </alternativeName>
</protein>
<reference evidence="19" key="1">
    <citation type="submission" date="2018-03" db="EMBL/GenBank/DDBJ databases">
        <authorList>
            <person name="Sun L."/>
            <person name="Liu H."/>
            <person name="Chen W."/>
            <person name="Huang K."/>
            <person name="Liu W."/>
            <person name="Gao X."/>
        </authorList>
    </citation>
    <scope>NUCLEOTIDE SEQUENCE [LARGE SCALE GENOMIC DNA]</scope>
    <source>
        <strain evidence="19">SH9</strain>
    </source>
</reference>
<feature type="transmembrane region" description="Helical" evidence="16">
    <location>
        <begin position="178"/>
        <end position="196"/>
    </location>
</feature>
<feature type="transmembrane region" description="Helical" evidence="16">
    <location>
        <begin position="239"/>
        <end position="259"/>
    </location>
</feature>
<dbReference type="Pfam" id="PF08009">
    <property type="entry name" value="CDP-OH_P_tran_2"/>
    <property type="match status" value="1"/>
</dbReference>
<keyword evidence="11 16" id="KW-0472">Membrane</keyword>
<dbReference type="EC" id="2.7.8.8" evidence="4"/>
<evidence type="ECO:0000313" key="18">
    <source>
        <dbReference type="EMBL" id="PSC02747.1"/>
    </source>
</evidence>
<evidence type="ECO:0000256" key="7">
    <source>
        <dbReference type="ARBA" id="ARBA00022679"/>
    </source>
</evidence>
<organism evidence="18 19">
    <name type="scientific">Alsobacter soli</name>
    <dbReference type="NCBI Taxonomy" id="2109933"/>
    <lineage>
        <taxon>Bacteria</taxon>
        <taxon>Pseudomonadati</taxon>
        <taxon>Pseudomonadota</taxon>
        <taxon>Alphaproteobacteria</taxon>
        <taxon>Hyphomicrobiales</taxon>
        <taxon>Alsobacteraceae</taxon>
        <taxon>Alsobacter</taxon>
    </lineage>
</organism>
<dbReference type="InterPro" id="IPR050324">
    <property type="entry name" value="CDP-alcohol_PTase-I"/>
</dbReference>
<keyword evidence="13" id="KW-1208">Phospholipid metabolism</keyword>
<feature type="transmembrane region" description="Helical" evidence="16">
    <location>
        <begin position="26"/>
        <end position="48"/>
    </location>
</feature>
<feature type="domain" description="CDP-alcohol phosphatidyltransferase C-terminal" evidence="17">
    <location>
        <begin position="215"/>
        <end position="251"/>
    </location>
</feature>
<dbReference type="InterPro" id="IPR043130">
    <property type="entry name" value="CDP-OH_PTrfase_TM_dom"/>
</dbReference>
<accession>A0A2T1HM75</accession>
<dbReference type="InterPro" id="IPR012616">
    <property type="entry name" value="CDP-OH_P_trans_C"/>
</dbReference>
<feature type="transmembrane region" description="Helical" evidence="16">
    <location>
        <begin position="116"/>
        <end position="139"/>
    </location>
</feature>
<dbReference type="InterPro" id="IPR004533">
    <property type="entry name" value="CDP-diaglyc--ser_O-PTrfase"/>
</dbReference>
<dbReference type="PROSITE" id="PS00379">
    <property type="entry name" value="CDP_ALCOHOL_P_TRANSF"/>
    <property type="match status" value="1"/>
</dbReference>
<comment type="caution">
    <text evidence="18">The sequence shown here is derived from an EMBL/GenBank/DDBJ whole genome shotgun (WGS) entry which is preliminary data.</text>
</comment>
<keyword evidence="10" id="KW-0443">Lipid metabolism</keyword>
<comment type="subcellular location">
    <subcellularLocation>
        <location evidence="2">Endomembrane system</location>
        <topology evidence="2">Multi-pass membrane protein</topology>
    </subcellularLocation>
</comment>
<evidence type="ECO:0000256" key="5">
    <source>
        <dbReference type="ARBA" id="ARBA00017171"/>
    </source>
</evidence>
<evidence type="ECO:0000256" key="12">
    <source>
        <dbReference type="ARBA" id="ARBA00023209"/>
    </source>
</evidence>